<sequence>MQRYRVTAALVCARDQGGRVHHRYYGEIIEWLPADQAKHLLDLGMVEKVGGAPAPVDEPVDDVEPEPVDVEPQPRAEGGAPLRAAPKADWVDYAVSKGVDPVEAESLNKTELIELYG</sequence>
<feature type="compositionally biased region" description="Acidic residues" evidence="1">
    <location>
        <begin position="58"/>
        <end position="69"/>
    </location>
</feature>
<keyword evidence="3" id="KW-1185">Reference proteome</keyword>
<reference evidence="2 3" key="1">
    <citation type="journal article" date="2015" name="Genome Announc.">
        <title>Genome Sequence of Mycobacteriophage Phayonce.</title>
        <authorList>
            <person name="Pope W.H."/>
            <person name="Jacobetz E."/>
            <person name="Johnson C.A."/>
            <person name="Kihle B.L."/>
            <person name="Sobeski M.A."/>
            <person name="Werner M.B."/>
            <person name="Adkins N.L."/>
            <person name="Kramer Z.J."/>
            <person name="Montgomery M.T."/>
            <person name="Grubb S.R."/>
            <person name="Warner M.H."/>
            <person name="Bowman C.A."/>
            <person name="Russell D.A."/>
            <person name="Hatfull G.F."/>
        </authorList>
    </citation>
    <scope>NUCLEOTIDE SEQUENCE [LARGE SCALE GENOMIC DNA]</scope>
</reference>
<dbReference type="EMBL" id="KR080195">
    <property type="protein sequence ID" value="AKF14367.1"/>
    <property type="molecule type" value="Genomic_DNA"/>
</dbReference>
<accession>A0A0F6SJK3</accession>
<evidence type="ECO:0000256" key="1">
    <source>
        <dbReference type="SAM" id="MobiDB-lite"/>
    </source>
</evidence>
<dbReference type="Proteomes" id="UP000214372">
    <property type="component" value="Segment"/>
</dbReference>
<proteinExistence type="predicted"/>
<organism evidence="2 3">
    <name type="scientific">Mycobacterium phage Phayonce</name>
    <dbReference type="NCBI Taxonomy" id="1647302"/>
    <lineage>
        <taxon>Viruses</taxon>
        <taxon>Duplodnaviria</taxon>
        <taxon>Heunggongvirae</taxon>
        <taxon>Uroviricota</taxon>
        <taxon>Caudoviricetes</taxon>
        <taxon>Pclasvirinae</taxon>
        <taxon>Phayoncevirus</taxon>
        <taxon>Phayoncevirus phayonce</taxon>
    </lineage>
</organism>
<dbReference type="OrthoDB" id="18467at10239"/>
<evidence type="ECO:0000313" key="2">
    <source>
        <dbReference type="EMBL" id="AKF14367.1"/>
    </source>
</evidence>
<feature type="region of interest" description="Disordered" evidence="1">
    <location>
        <begin position="51"/>
        <end position="83"/>
    </location>
</feature>
<name>A0A0F6SJK3_9CAUD</name>
<dbReference type="RefSeq" id="YP_009198351.1">
    <property type="nucleotide sequence ID" value="NC_028796.1"/>
</dbReference>
<evidence type="ECO:0000313" key="3">
    <source>
        <dbReference type="Proteomes" id="UP000214372"/>
    </source>
</evidence>
<gene>
    <name evidence="2" type="primary">7</name>
    <name evidence="2" type="ORF">SEA_PHAYONCE_7</name>
</gene>
<dbReference type="GeneID" id="26646437"/>
<protein>
    <recommendedName>
        <fullName evidence="4">Head-to-tail connector protein</fullName>
    </recommendedName>
</protein>
<evidence type="ECO:0008006" key="4">
    <source>
        <dbReference type="Google" id="ProtNLM"/>
    </source>
</evidence>
<dbReference type="KEGG" id="vg:26646437"/>